<evidence type="ECO:0008006" key="4">
    <source>
        <dbReference type="Google" id="ProtNLM"/>
    </source>
</evidence>
<feature type="transmembrane region" description="Helical" evidence="1">
    <location>
        <begin position="62"/>
        <end position="82"/>
    </location>
</feature>
<dbReference type="EMBL" id="CP000575">
    <property type="protein sequence ID" value="ABN69183.1"/>
    <property type="molecule type" value="Genomic_DNA"/>
</dbReference>
<evidence type="ECO:0000313" key="3">
    <source>
        <dbReference type="Proteomes" id="UP000000254"/>
    </source>
</evidence>
<dbReference type="GeneID" id="4907640"/>
<gene>
    <name evidence="2" type="ordered locus">Smar_0070</name>
</gene>
<sequence>MSKRKKSVEALLWLGRGLILLVDYIIVIMMVILVFFAVLIIINDLLNTWNNWKTAGMEQVQIVANDVFFLIVFMEITRSVVVGRKQPEMYLVALAEVGFVVTIREIIAAVIMRSFYNLLLSSLSSLVIATVLLIIYRYVLPHRTPTERK</sequence>
<feature type="transmembrane region" description="Helical" evidence="1">
    <location>
        <begin position="89"/>
        <end position="112"/>
    </location>
</feature>
<dbReference type="eggNOG" id="arCOG08845">
    <property type="taxonomic scope" value="Archaea"/>
</dbReference>
<dbReference type="STRING" id="399550.Smar_0070"/>
<feature type="transmembrane region" description="Helical" evidence="1">
    <location>
        <begin position="21"/>
        <end position="42"/>
    </location>
</feature>
<reference evidence="3" key="1">
    <citation type="journal article" date="2009" name="BMC Genomics">
        <title>The complete genome sequence of Staphylothermus marinus reveals differences in sulfur metabolism among heterotrophic Crenarchaeota.</title>
        <authorList>
            <person name="Anderson I.J."/>
            <person name="Dharmarajan L."/>
            <person name="Rodriguez J."/>
            <person name="Hooper S."/>
            <person name="Porat I."/>
            <person name="Ulrich L.E."/>
            <person name="Elkins J.G."/>
            <person name="Mavromatis K."/>
            <person name="Sun H."/>
            <person name="Land M."/>
            <person name="Lapidus A."/>
            <person name="Lucas S."/>
            <person name="Barry K."/>
            <person name="Huber H."/>
            <person name="Zhulin I.B."/>
            <person name="Whitman W.B."/>
            <person name="Mukhopadhyay B."/>
            <person name="Woese C."/>
            <person name="Bristow J."/>
            <person name="Kyrpides N."/>
        </authorList>
    </citation>
    <scope>NUCLEOTIDE SEQUENCE [LARGE SCALE GENOMIC DNA]</scope>
    <source>
        <strain evidence="3">ATCC 43588 / DSM 3639 / JCM 9404 / F1</strain>
    </source>
</reference>
<evidence type="ECO:0000256" key="1">
    <source>
        <dbReference type="SAM" id="Phobius"/>
    </source>
</evidence>
<reference evidence="2 3" key="2">
    <citation type="journal article" date="2009" name="Stand. Genomic Sci.">
        <title>Complete genome sequence of Staphylothermus marinus Stetter and Fiala 1986 type strain F1.</title>
        <authorList>
            <person name="Anderson I.J."/>
            <person name="Sun H."/>
            <person name="Lapidus A."/>
            <person name="Copeland A."/>
            <person name="Glavina Del Rio T."/>
            <person name="Tice H."/>
            <person name="Dalin E."/>
            <person name="Lucas S."/>
            <person name="Barry K."/>
            <person name="Land M."/>
            <person name="Richardson P."/>
            <person name="Huber H."/>
            <person name="Kyrpides N.C."/>
        </authorList>
    </citation>
    <scope>NUCLEOTIDE SEQUENCE [LARGE SCALE GENOMIC DNA]</scope>
    <source>
        <strain evidence="3">ATCC 43588 / DSM 3639 / JCM 9404 / F1</strain>
    </source>
</reference>
<dbReference type="RefSeq" id="WP_011838374.1">
    <property type="nucleotide sequence ID" value="NC_009033.1"/>
</dbReference>
<keyword evidence="1" id="KW-0812">Transmembrane</keyword>
<dbReference type="OrthoDB" id="383934at2157"/>
<dbReference type="KEGG" id="smr:Smar_0070"/>
<keyword evidence="3" id="KW-1185">Reference proteome</keyword>
<proteinExistence type="predicted"/>
<organism evidence="2 3">
    <name type="scientific">Staphylothermus marinus (strain ATCC 43588 / DSM 3639 / JCM 9404 / F1)</name>
    <dbReference type="NCBI Taxonomy" id="399550"/>
    <lineage>
        <taxon>Archaea</taxon>
        <taxon>Thermoproteota</taxon>
        <taxon>Thermoprotei</taxon>
        <taxon>Desulfurococcales</taxon>
        <taxon>Desulfurococcaceae</taxon>
        <taxon>Staphylothermus</taxon>
    </lineage>
</organism>
<name>A3DKM3_STAMF</name>
<protein>
    <recommendedName>
        <fullName evidence="4">Phosphate-starvation-inducible E-like protein</fullName>
    </recommendedName>
</protein>
<keyword evidence="1" id="KW-1133">Transmembrane helix</keyword>
<accession>A3DKM3</accession>
<dbReference type="HOGENOM" id="CLU_1763949_0_0_2"/>
<evidence type="ECO:0000313" key="2">
    <source>
        <dbReference type="EMBL" id="ABN69183.1"/>
    </source>
</evidence>
<keyword evidence="1" id="KW-0472">Membrane</keyword>
<dbReference type="Proteomes" id="UP000000254">
    <property type="component" value="Chromosome"/>
</dbReference>
<feature type="transmembrane region" description="Helical" evidence="1">
    <location>
        <begin position="118"/>
        <end position="139"/>
    </location>
</feature>
<dbReference type="AlphaFoldDB" id="A3DKM3"/>